<protein>
    <submittedName>
        <fullName evidence="3">Uncharacterized protein</fullName>
    </submittedName>
</protein>
<keyword evidence="1" id="KW-0812">Transmembrane</keyword>
<name>A0A5C4MLC8_9ACTN</name>
<keyword evidence="1" id="KW-1133">Transmembrane helix</keyword>
<dbReference type="EMBL" id="VDFR01000108">
    <property type="protein sequence ID" value="TNC40745.1"/>
    <property type="molecule type" value="Genomic_DNA"/>
</dbReference>
<feature type="transmembrane region" description="Helical" evidence="1">
    <location>
        <begin position="42"/>
        <end position="63"/>
    </location>
</feature>
<accession>A0A5C4MLC8</accession>
<proteinExistence type="predicted"/>
<feature type="transmembrane region" description="Helical" evidence="1">
    <location>
        <begin position="439"/>
        <end position="462"/>
    </location>
</feature>
<dbReference type="OrthoDB" id="3774626at2"/>
<keyword evidence="1" id="KW-0472">Membrane</keyword>
<feature type="transmembrane region" description="Helical" evidence="1">
    <location>
        <begin position="108"/>
        <end position="129"/>
    </location>
</feature>
<evidence type="ECO:0000313" key="4">
    <source>
        <dbReference type="Proteomes" id="UP000306740"/>
    </source>
</evidence>
<feature type="transmembrane region" description="Helical" evidence="1">
    <location>
        <begin position="254"/>
        <end position="273"/>
    </location>
</feature>
<comment type="caution">
    <text evidence="3">The sequence shown here is derived from an EMBL/GenBank/DDBJ whole genome shotgun (WGS) entry which is preliminary data.</text>
</comment>
<dbReference type="EMBL" id="VDFR01000083">
    <property type="protein sequence ID" value="TNC43189.1"/>
    <property type="molecule type" value="Genomic_DNA"/>
</dbReference>
<dbReference type="Proteomes" id="UP000306740">
    <property type="component" value="Unassembled WGS sequence"/>
</dbReference>
<feature type="transmembrane region" description="Helical" evidence="1">
    <location>
        <begin position="75"/>
        <end position="96"/>
    </location>
</feature>
<feature type="transmembrane region" description="Helical" evidence="1">
    <location>
        <begin position="645"/>
        <end position="671"/>
    </location>
</feature>
<evidence type="ECO:0000256" key="1">
    <source>
        <dbReference type="SAM" id="Phobius"/>
    </source>
</evidence>
<evidence type="ECO:0000313" key="2">
    <source>
        <dbReference type="EMBL" id="TNC40745.1"/>
    </source>
</evidence>
<gene>
    <name evidence="3" type="ORF">FHE65_18850</name>
    <name evidence="2" type="ORF">FHE65_22875</name>
</gene>
<dbReference type="AlphaFoldDB" id="A0A5C4MLC8"/>
<evidence type="ECO:0000313" key="3">
    <source>
        <dbReference type="EMBL" id="TNC43189.1"/>
    </source>
</evidence>
<feature type="transmembrane region" description="Helical" evidence="1">
    <location>
        <begin position="6"/>
        <end position="30"/>
    </location>
</feature>
<feature type="transmembrane region" description="Helical" evidence="1">
    <location>
        <begin position="345"/>
        <end position="365"/>
    </location>
</feature>
<reference evidence="3 4" key="1">
    <citation type="submission" date="2019-05" db="EMBL/GenBank/DDBJ databases">
        <title>Mumia sp. nov., isolated from the intestinal contents of plateau pika (Ochotona curzoniae) in the Qinghai-Tibet plateau of China.</title>
        <authorList>
            <person name="Tian Z."/>
        </authorList>
    </citation>
    <scope>NUCLEOTIDE SEQUENCE [LARGE SCALE GENOMIC DNA]</scope>
    <source>
        <strain evidence="4">527</strain>
        <strain evidence="3">Z527</strain>
    </source>
</reference>
<feature type="transmembrane region" description="Helical" evidence="1">
    <location>
        <begin position="178"/>
        <end position="199"/>
    </location>
</feature>
<sequence length="685" mass="73962">MALVGFPLWWIAGLSGVIAILAAVPMAVQLARRRRVFVPPGFGWWVLFLVCVVVGVLTLWADAPGAVPGGGASRLMVWGYRVAWYLACTIALLWAANSDPRSVSERRVFQLFGWMFVVTAAGGLLGVLAPTLELRSLVELFLPGGLRSNSLVRGIVHPGVADIQTVLGRPEARPKAPFAFANSWGANISLYLPFFLVAWLKQGKRWQRLAAPLVLAVAAMPIVYSLNRGLWASLGLGAAFVVARQVVRGNVVAIVGTALVGGIAVAAFLLSPLSDLVGERLENQHSNDRRGQLLSQTVSSTFEGSPVIGFGSTRDVQGSFASIAGASTPECPACGVPPLGTQGHIWLVIFSQGFLGTFLFLALFVTSLWRTWRCRTTIETVCTCLLLFFALQMWVYDTLGMPLFTIMLTIGLVWRSQHPDETPYRGPRRRTLQRMVRDVWAARRVYAAAVAIGILVAAVAVVRQPQQSVARTSVLLAPSPVYLTTAIVKASALPRDITIDTEAALVFSAAARDAAASGPAGADDALTDRIRVTAAPRTRVLNIDVRSTDPRRAEAESRSLTERYLELRRDYLEKRRDQMLEGLRDRLAQMDLSSGGADDAEDLSADVRAREREAIDSAINNLILTSTTAGEVVRANSAVEVRKPMGVLVASGIILGIAAAAVLSVLAPRVVQAVSRPGLRRRRLP</sequence>
<organism evidence="3 4">
    <name type="scientific">Mumia zhuanghuii</name>
    <dbReference type="NCBI Taxonomy" id="2585211"/>
    <lineage>
        <taxon>Bacteria</taxon>
        <taxon>Bacillati</taxon>
        <taxon>Actinomycetota</taxon>
        <taxon>Actinomycetes</taxon>
        <taxon>Propionibacteriales</taxon>
        <taxon>Nocardioidaceae</taxon>
        <taxon>Mumia</taxon>
    </lineage>
</organism>
<dbReference type="RefSeq" id="WP_139106410.1">
    <property type="nucleotide sequence ID" value="NZ_VDFR01000083.1"/>
</dbReference>